<protein>
    <submittedName>
        <fullName evidence="7">Metallopeptidase M24 family protein</fullName>
    </submittedName>
</protein>
<organism evidence="7 8">
    <name type="scientific">Clostridium argentinense CDC 2741</name>
    <dbReference type="NCBI Taxonomy" id="1418104"/>
    <lineage>
        <taxon>Bacteria</taxon>
        <taxon>Bacillati</taxon>
        <taxon>Bacillota</taxon>
        <taxon>Clostridia</taxon>
        <taxon>Eubacteriales</taxon>
        <taxon>Clostridiaceae</taxon>
        <taxon>Clostridium</taxon>
    </lineage>
</organism>
<dbReference type="PANTHER" id="PTHR43763:SF6">
    <property type="entry name" value="XAA-PRO AMINOPEPTIDASE 1"/>
    <property type="match status" value="1"/>
</dbReference>
<dbReference type="Gene3D" id="3.40.350.10">
    <property type="entry name" value="Creatinase/prolidase N-terminal domain"/>
    <property type="match status" value="2"/>
</dbReference>
<evidence type="ECO:0000256" key="1">
    <source>
        <dbReference type="ARBA" id="ARBA00008766"/>
    </source>
</evidence>
<evidence type="ECO:0000259" key="6">
    <source>
        <dbReference type="Pfam" id="PF16188"/>
    </source>
</evidence>
<dbReference type="FunFam" id="3.90.230.10:FF:000009">
    <property type="entry name" value="xaa-Pro aminopeptidase 2"/>
    <property type="match status" value="1"/>
</dbReference>
<dbReference type="Pfam" id="PF16189">
    <property type="entry name" value="Creatinase_N_2"/>
    <property type="match status" value="1"/>
</dbReference>
<keyword evidence="3" id="KW-0378">Hydrolase</keyword>
<dbReference type="Pfam" id="PF16188">
    <property type="entry name" value="Peptidase_M24_C"/>
    <property type="match status" value="1"/>
</dbReference>
<dbReference type="SUPFAM" id="SSF55920">
    <property type="entry name" value="Creatinase/aminopeptidase"/>
    <property type="match status" value="1"/>
</dbReference>
<dbReference type="CDD" id="cd01085">
    <property type="entry name" value="APP"/>
    <property type="match status" value="1"/>
</dbReference>
<evidence type="ECO:0000259" key="4">
    <source>
        <dbReference type="Pfam" id="PF00557"/>
    </source>
</evidence>
<dbReference type="RefSeq" id="WP_039629929.1">
    <property type="nucleotide sequence ID" value="NZ_AYSO01000010.1"/>
</dbReference>
<dbReference type="InterPro" id="IPR033740">
    <property type="entry name" value="Pept_M24B"/>
</dbReference>
<dbReference type="InterPro" id="IPR050422">
    <property type="entry name" value="X-Pro_aminopeptidase_P"/>
</dbReference>
<evidence type="ECO:0000259" key="5">
    <source>
        <dbReference type="Pfam" id="PF01321"/>
    </source>
</evidence>
<dbReference type="EMBL" id="AYSO01000010">
    <property type="protein sequence ID" value="KIE48319.1"/>
    <property type="molecule type" value="Genomic_DNA"/>
</dbReference>
<reference evidence="7 8" key="1">
    <citation type="journal article" date="2015" name="Infect. Genet. Evol.">
        <title>Genomic sequences of six botulinum neurotoxin-producing strains representing three clostridial species illustrate the mobility and diversity of botulinum neurotoxin genes.</title>
        <authorList>
            <person name="Smith T.J."/>
            <person name="Hill K.K."/>
            <person name="Xie G."/>
            <person name="Foley B.T."/>
            <person name="Williamson C.H."/>
            <person name="Foster J.T."/>
            <person name="Johnson S.L."/>
            <person name="Chertkov O."/>
            <person name="Teshima H."/>
            <person name="Gibbons H.S."/>
            <person name="Johnsky L.A."/>
            <person name="Karavis M.A."/>
            <person name="Smith L.A."/>
        </authorList>
    </citation>
    <scope>NUCLEOTIDE SEQUENCE [LARGE SCALE GENOMIC DNA]</scope>
    <source>
        <strain evidence="7 8">CDC 2741</strain>
    </source>
</reference>
<dbReference type="InterPro" id="IPR000994">
    <property type="entry name" value="Pept_M24"/>
</dbReference>
<dbReference type="GO" id="GO:0070006">
    <property type="term" value="F:metalloaminopeptidase activity"/>
    <property type="evidence" value="ECO:0007669"/>
    <property type="project" value="InterPro"/>
</dbReference>
<dbReference type="OrthoDB" id="9806388at2"/>
<proteinExistence type="inferred from homology"/>
<dbReference type="FunFam" id="3.40.350.10:FF:000003">
    <property type="entry name" value="Xaa-pro aminopeptidase P"/>
    <property type="match status" value="1"/>
</dbReference>
<dbReference type="InterPro" id="IPR032416">
    <property type="entry name" value="Peptidase_M24_C"/>
</dbReference>
<dbReference type="STRING" id="29341.RSJ17_10705"/>
<accession>A0A0C1U6H1</accession>
<dbReference type="InterPro" id="IPR029149">
    <property type="entry name" value="Creatin/AminoP/Spt16_N"/>
</dbReference>
<dbReference type="GO" id="GO:0005737">
    <property type="term" value="C:cytoplasm"/>
    <property type="evidence" value="ECO:0007669"/>
    <property type="project" value="UniProtKB-ARBA"/>
</dbReference>
<dbReference type="Gene3D" id="3.90.230.10">
    <property type="entry name" value="Creatinase/methionine aminopeptidase superfamily"/>
    <property type="match status" value="1"/>
</dbReference>
<sequence length="594" mass="67718">MTVKERIEKLRALMREKNIEAYIIPSFDSHQSEYVAEHYKSRAWISGFTGSAGTVVITLNSAGLWTDGRYFIQAEKQLQGSGIELFKMGQPTVPTYIEWIKENVEKNSTIGFDGKVFPVSLYKDMSLKFASKKFKIETRFDLVGEIWEDRPALPSEQVFVHDVKYAGKTRSKKLSEVRDKMKKIEANYFILSSLDDIAWLFNIRGRDIDKNPVVISYAVIDENKAYLFINLSKISREISEELKGENIEVKSYEEITKFIESIPEGKVVTYDSAKTNVMILDAIRSDITKIEEVNITTKLKAIKNKIEIENTRKATIRDCVAEVRFIKWLKESVSRGEKVTEISASNKLTSLRAEDELFIEPSFNTIAGYKEHAAMMHYSATSETDYELKPEGLFLIDSGGQYYDGTTDITRTIVLGPLTEEQKRDFTLVARGNIGLSKARFLVGTVGCNLDILARKPLWEAGIDYKCGTGHGVGYLLNVHEGPHGISRVPSNVKLEVGMNLTNEPGVYKEGKHGIRLENTLFVTEDETTEYGGEFLKFETITFCPFDLDGIIPEMMTEDEREWLNNYHKQTYEKLSPYLNEEEKAFLKYETRAI</sequence>
<dbReference type="InterPro" id="IPR000587">
    <property type="entry name" value="Creatinase_N"/>
</dbReference>
<evidence type="ECO:0000313" key="8">
    <source>
        <dbReference type="Proteomes" id="UP000031366"/>
    </source>
</evidence>
<evidence type="ECO:0000313" key="7">
    <source>
        <dbReference type="EMBL" id="KIE48319.1"/>
    </source>
</evidence>
<dbReference type="SUPFAM" id="SSF53092">
    <property type="entry name" value="Creatinase/prolidase N-terminal domain"/>
    <property type="match status" value="1"/>
</dbReference>
<keyword evidence="2" id="KW-0479">Metal-binding</keyword>
<feature type="domain" description="Peptidase M24" evidence="4">
    <location>
        <begin position="310"/>
        <end position="525"/>
    </location>
</feature>
<comment type="similarity">
    <text evidence="1">Belongs to the peptidase M24B family.</text>
</comment>
<evidence type="ECO:0000256" key="2">
    <source>
        <dbReference type="ARBA" id="ARBA00022723"/>
    </source>
</evidence>
<name>A0A0C1U6H1_9CLOT</name>
<dbReference type="InterPro" id="IPR036005">
    <property type="entry name" value="Creatinase/aminopeptidase-like"/>
</dbReference>
<gene>
    <name evidence="7" type="ORF">U732_4128</name>
</gene>
<dbReference type="GO" id="GO:0046872">
    <property type="term" value="F:metal ion binding"/>
    <property type="evidence" value="ECO:0007669"/>
    <property type="project" value="UniProtKB-KW"/>
</dbReference>
<dbReference type="PANTHER" id="PTHR43763">
    <property type="entry name" value="XAA-PRO AMINOPEPTIDASE 1"/>
    <property type="match status" value="1"/>
</dbReference>
<keyword evidence="8" id="KW-1185">Reference proteome</keyword>
<dbReference type="AlphaFoldDB" id="A0A0C1U6H1"/>
<feature type="domain" description="Peptidase M24 C-terminal" evidence="6">
    <location>
        <begin position="534"/>
        <end position="594"/>
    </location>
</feature>
<dbReference type="Proteomes" id="UP000031366">
    <property type="component" value="Unassembled WGS sequence"/>
</dbReference>
<dbReference type="Pfam" id="PF00557">
    <property type="entry name" value="Peptidase_M24"/>
    <property type="match status" value="1"/>
</dbReference>
<evidence type="ECO:0000256" key="3">
    <source>
        <dbReference type="ARBA" id="ARBA00022801"/>
    </source>
</evidence>
<dbReference type="Pfam" id="PF01321">
    <property type="entry name" value="Creatinase_N"/>
    <property type="match status" value="1"/>
</dbReference>
<comment type="caution">
    <text evidence="7">The sequence shown here is derived from an EMBL/GenBank/DDBJ whole genome shotgun (WGS) entry which is preliminary data.</text>
</comment>
<feature type="domain" description="Creatinase N-terminal" evidence="5">
    <location>
        <begin position="6"/>
        <end position="134"/>
    </location>
</feature>